<dbReference type="OrthoDB" id="10051416at2759"/>
<dbReference type="Proteomes" id="UP000286415">
    <property type="component" value="Unassembled WGS sequence"/>
</dbReference>
<protein>
    <submittedName>
        <fullName evidence="1">Uncharacterized protein</fullName>
    </submittedName>
</protein>
<reference evidence="1 2" key="2">
    <citation type="journal article" date="2021" name="Genomics">
        <title>High-quality reference genome for Clonorchis sinensis.</title>
        <authorList>
            <person name="Young N.D."/>
            <person name="Stroehlein A.J."/>
            <person name="Kinkar L."/>
            <person name="Wang T."/>
            <person name="Sohn W.M."/>
            <person name="Chang B.C.H."/>
            <person name="Kaur P."/>
            <person name="Weisz D."/>
            <person name="Dudchenko O."/>
            <person name="Aiden E.L."/>
            <person name="Korhonen P.K."/>
            <person name="Gasser R.B."/>
        </authorList>
    </citation>
    <scope>NUCLEOTIDE SEQUENCE [LARGE SCALE GENOMIC DNA]</scope>
    <source>
        <strain evidence="1">Cs-k2</strain>
    </source>
</reference>
<name>A0A3R7FRB8_CLOSI</name>
<gene>
    <name evidence="1" type="ORF">CSKR_110368</name>
</gene>
<reference evidence="1 2" key="1">
    <citation type="journal article" date="2018" name="Biotechnol. Adv.">
        <title>Improved genomic resources and new bioinformatic workflow for the carcinogenic parasite Clonorchis sinensis: Biotechnological implications.</title>
        <authorList>
            <person name="Wang D."/>
            <person name="Korhonen P.K."/>
            <person name="Gasser R.B."/>
            <person name="Young N.D."/>
        </authorList>
    </citation>
    <scope>NUCLEOTIDE SEQUENCE [LARGE SCALE GENOMIC DNA]</scope>
    <source>
        <strain evidence="1">Cs-k2</strain>
    </source>
</reference>
<comment type="caution">
    <text evidence="1">The sequence shown here is derived from an EMBL/GenBank/DDBJ whole genome shotgun (WGS) entry which is preliminary data.</text>
</comment>
<accession>A0A3R7FRB8</accession>
<evidence type="ECO:0000313" key="1">
    <source>
        <dbReference type="EMBL" id="KAG5451943.1"/>
    </source>
</evidence>
<evidence type="ECO:0000313" key="2">
    <source>
        <dbReference type="Proteomes" id="UP000286415"/>
    </source>
</evidence>
<dbReference type="InParanoid" id="A0A3R7FRB8"/>
<dbReference type="AlphaFoldDB" id="A0A3R7FRB8"/>
<dbReference type="EMBL" id="NIRI02000042">
    <property type="protein sequence ID" value="KAG5451943.1"/>
    <property type="molecule type" value="Genomic_DNA"/>
</dbReference>
<organism evidence="1 2">
    <name type="scientific">Clonorchis sinensis</name>
    <name type="common">Chinese liver fluke</name>
    <dbReference type="NCBI Taxonomy" id="79923"/>
    <lineage>
        <taxon>Eukaryota</taxon>
        <taxon>Metazoa</taxon>
        <taxon>Spiralia</taxon>
        <taxon>Lophotrochozoa</taxon>
        <taxon>Platyhelminthes</taxon>
        <taxon>Trematoda</taxon>
        <taxon>Digenea</taxon>
        <taxon>Opisthorchiida</taxon>
        <taxon>Opisthorchiata</taxon>
        <taxon>Opisthorchiidae</taxon>
        <taxon>Clonorchis</taxon>
    </lineage>
</organism>
<proteinExistence type="predicted"/>
<keyword evidence="2" id="KW-1185">Reference proteome</keyword>
<sequence>MTPEAPTNSKPVLVDNEQASITSVQRATADPLGHLRVPCLSKNTRNASPTDLAVACCGDRLHGPSEENFSRLWYTVSNTGARWPKWLEREFTDRKVRGSNPTSASRLPLSRLGQPGSIPALVPPSGCMAVRHQKGATAERLLLLFIIEHGIRLSTWDNSADFISIVFRNTLCKPDRKIVVFGRKCRCITIFIERIAAHVPTPNPESQETVFIIPPTIHQPGISYAPNTFKTKQSVIDQKIPAVHSPIKLWRYKQLSSCYSVYAKGTRWLKWLEHEFTDREVRGSNPTSASRIFLSGLGQLGVSQPSCFLLVAWQLQSSGSKLALVELTNTSPYRSHPCRLIFASTVLFSELEIAQWLRHQLTDRKLRGSNPNSASRLLLSGFGQPDSIPAPAHHSVGIAARL</sequence>